<proteinExistence type="predicted"/>
<dbReference type="EMBL" id="CM010716">
    <property type="protein sequence ID" value="RZC50151.1"/>
    <property type="molecule type" value="Genomic_DNA"/>
</dbReference>
<protein>
    <submittedName>
        <fullName evidence="2">Uncharacterized protein</fullName>
    </submittedName>
</protein>
<dbReference type="AlphaFoldDB" id="A0A4Y7IR01"/>
<name>A0A4Y7IR01_PAPSO</name>
<feature type="compositionally biased region" description="Basic and acidic residues" evidence="1">
    <location>
        <begin position="46"/>
        <end position="58"/>
    </location>
</feature>
<dbReference type="Gramene" id="RZC50151">
    <property type="protein sequence ID" value="RZC50151"/>
    <property type="gene ID" value="C5167_018570"/>
</dbReference>
<gene>
    <name evidence="2" type="ORF">C5167_018570</name>
</gene>
<feature type="compositionally biased region" description="Basic residues" evidence="1">
    <location>
        <begin position="1"/>
        <end position="14"/>
    </location>
</feature>
<evidence type="ECO:0000256" key="1">
    <source>
        <dbReference type="SAM" id="MobiDB-lite"/>
    </source>
</evidence>
<keyword evidence="3" id="KW-1185">Reference proteome</keyword>
<reference evidence="2 3" key="1">
    <citation type="journal article" date="2018" name="Science">
        <title>The opium poppy genome and morphinan production.</title>
        <authorList>
            <person name="Guo L."/>
            <person name="Winzer T."/>
            <person name="Yang X."/>
            <person name="Li Y."/>
            <person name="Ning Z."/>
            <person name="He Z."/>
            <person name="Teodor R."/>
            <person name="Lu Y."/>
            <person name="Bowser T.A."/>
            <person name="Graham I.A."/>
            <person name="Ye K."/>
        </authorList>
    </citation>
    <scope>NUCLEOTIDE SEQUENCE [LARGE SCALE GENOMIC DNA]</scope>
    <source>
        <strain evidence="3">cv. HN1</strain>
        <tissue evidence="2">Leaves</tissue>
    </source>
</reference>
<organism evidence="2 3">
    <name type="scientific">Papaver somniferum</name>
    <name type="common">Opium poppy</name>
    <dbReference type="NCBI Taxonomy" id="3469"/>
    <lineage>
        <taxon>Eukaryota</taxon>
        <taxon>Viridiplantae</taxon>
        <taxon>Streptophyta</taxon>
        <taxon>Embryophyta</taxon>
        <taxon>Tracheophyta</taxon>
        <taxon>Spermatophyta</taxon>
        <taxon>Magnoliopsida</taxon>
        <taxon>Ranunculales</taxon>
        <taxon>Papaveraceae</taxon>
        <taxon>Papaveroideae</taxon>
        <taxon>Papaver</taxon>
    </lineage>
</organism>
<dbReference type="Proteomes" id="UP000316621">
    <property type="component" value="Chromosome 2"/>
</dbReference>
<evidence type="ECO:0000313" key="3">
    <source>
        <dbReference type="Proteomes" id="UP000316621"/>
    </source>
</evidence>
<sequence>MGKKSSKHPNKRRRAETEVGVELEVEEDRLNVMASEKLSTKGNAQKHPEEEQKSSTEPRKRKRNKKKVPVEVEEDSRFIYTNKRLRQFPCHVSNYSRLHTLRDIRNSLSKSELAQVRKTSIGHLVDVPESQKWSSALFFLFND</sequence>
<feature type="region of interest" description="Disordered" evidence="1">
    <location>
        <begin position="1"/>
        <end position="71"/>
    </location>
</feature>
<evidence type="ECO:0000313" key="2">
    <source>
        <dbReference type="EMBL" id="RZC50151.1"/>
    </source>
</evidence>
<accession>A0A4Y7IR01</accession>